<feature type="transmembrane region" description="Helical" evidence="1">
    <location>
        <begin position="55"/>
        <end position="75"/>
    </location>
</feature>
<keyword evidence="1" id="KW-0812">Transmembrane</keyword>
<dbReference type="EMBL" id="JADKFW010000004">
    <property type="protein sequence ID" value="MBK9716849.1"/>
    <property type="molecule type" value="Genomic_DNA"/>
</dbReference>
<protein>
    <submittedName>
        <fullName evidence="2">Uncharacterized protein</fullName>
    </submittedName>
</protein>
<gene>
    <name evidence="2" type="ORF">IPO85_04915</name>
</gene>
<dbReference type="Proteomes" id="UP000808349">
    <property type="component" value="Unassembled WGS sequence"/>
</dbReference>
<proteinExistence type="predicted"/>
<name>A0A9D7S7L4_9BACT</name>
<keyword evidence="1" id="KW-0472">Membrane</keyword>
<reference evidence="2 3" key="1">
    <citation type="submission" date="2020-10" db="EMBL/GenBank/DDBJ databases">
        <title>Connecting structure to function with the recovery of over 1000 high-quality activated sludge metagenome-assembled genomes encoding full-length rRNA genes using long-read sequencing.</title>
        <authorList>
            <person name="Singleton C.M."/>
            <person name="Petriglieri F."/>
            <person name="Kristensen J.M."/>
            <person name="Kirkegaard R.H."/>
            <person name="Michaelsen T.Y."/>
            <person name="Andersen M.H."/>
            <person name="Karst S.M."/>
            <person name="Dueholm M.S."/>
            <person name="Nielsen P.H."/>
            <person name="Albertsen M."/>
        </authorList>
    </citation>
    <scope>NUCLEOTIDE SEQUENCE [LARGE SCALE GENOMIC DNA]</scope>
    <source>
        <strain evidence="2">Ribe_18-Q3-R11-54_BAT3C.373</strain>
    </source>
</reference>
<evidence type="ECO:0000313" key="2">
    <source>
        <dbReference type="EMBL" id="MBK9716849.1"/>
    </source>
</evidence>
<organism evidence="2 3">
    <name type="scientific">Candidatus Defluviibacterium haderslevense</name>
    <dbReference type="NCBI Taxonomy" id="2981993"/>
    <lineage>
        <taxon>Bacteria</taxon>
        <taxon>Pseudomonadati</taxon>
        <taxon>Bacteroidota</taxon>
        <taxon>Saprospiria</taxon>
        <taxon>Saprospirales</taxon>
        <taxon>Saprospiraceae</taxon>
        <taxon>Candidatus Defluviibacterium</taxon>
    </lineage>
</organism>
<accession>A0A9D7S7L4</accession>
<evidence type="ECO:0000256" key="1">
    <source>
        <dbReference type="SAM" id="Phobius"/>
    </source>
</evidence>
<sequence length="399" mass="44533">MFIILKNSPNIRSHILSKRNDDSSAQIISGLHFSKFRIIACELLIYRMHKTKSSVMQIAGNILLFLALLAAGSLFKMTFLQKMPGGDYGVGYSWALLFLMAAFWICMALVACVIGLGGGYGWLSLGRYAHGGILVLSFLILMLGANLGIEASFRTVPVLGLVSGILTPLVLMMASAILLNDGLKATLSPQLVKWGLSGVLGLNSLILATIILGMVVSRLHIHWPRSSNELDNFQLGILKQIEECDATKDITSLFIFSGNNQPKQIREKALLKIKSKPDWQEDLLKTFEGYGVDEAFRFILSNDVDDKARFAKGVEKGIWSQARLIRESFRRSSIPEHLYEGQFSTEVRHSLEAADQFQDQGVDFKPAVQELRNALEEPIGFEKPEFSCIKRLDKWLKKH</sequence>
<feature type="transmembrane region" description="Helical" evidence="1">
    <location>
        <begin position="191"/>
        <end position="216"/>
    </location>
</feature>
<keyword evidence="1" id="KW-1133">Transmembrane helix</keyword>
<evidence type="ECO:0000313" key="3">
    <source>
        <dbReference type="Proteomes" id="UP000808349"/>
    </source>
</evidence>
<feature type="transmembrane region" description="Helical" evidence="1">
    <location>
        <begin position="96"/>
        <end position="122"/>
    </location>
</feature>
<dbReference type="AlphaFoldDB" id="A0A9D7S7L4"/>
<comment type="caution">
    <text evidence="2">The sequence shown here is derived from an EMBL/GenBank/DDBJ whole genome shotgun (WGS) entry which is preliminary data.</text>
</comment>
<feature type="transmembrane region" description="Helical" evidence="1">
    <location>
        <begin position="128"/>
        <end position="149"/>
    </location>
</feature>
<feature type="transmembrane region" description="Helical" evidence="1">
    <location>
        <begin position="156"/>
        <end position="179"/>
    </location>
</feature>